<evidence type="ECO:0000256" key="2">
    <source>
        <dbReference type="ARBA" id="ARBA00010617"/>
    </source>
</evidence>
<dbReference type="InterPro" id="IPR001128">
    <property type="entry name" value="Cyt_P450"/>
</dbReference>
<evidence type="ECO:0000256" key="4">
    <source>
        <dbReference type="ARBA" id="ARBA00023004"/>
    </source>
</evidence>
<accession>A0A4U7B8B8</accession>
<dbReference type="EMBL" id="PTQR01000050">
    <property type="protein sequence ID" value="TKX23807.1"/>
    <property type="molecule type" value="Genomic_DNA"/>
</dbReference>
<dbReference type="GO" id="GO:0005506">
    <property type="term" value="F:iron ion binding"/>
    <property type="evidence" value="ECO:0007669"/>
    <property type="project" value="InterPro"/>
</dbReference>
<gene>
    <name evidence="6" type="ORF">C1H76_3744</name>
</gene>
<proteinExistence type="inferred from homology"/>
<dbReference type="PRINTS" id="PR00385">
    <property type="entry name" value="P450"/>
</dbReference>
<dbReference type="InterPro" id="IPR050121">
    <property type="entry name" value="Cytochrome_P450_monoxygenase"/>
</dbReference>
<reference evidence="6 7" key="1">
    <citation type="submission" date="2018-02" db="EMBL/GenBank/DDBJ databases">
        <title>Draft genome sequences of Elsinoe sp., causing black scab on jojoba.</title>
        <authorList>
            <person name="Stodart B."/>
            <person name="Jeffress S."/>
            <person name="Ash G."/>
            <person name="Arun Chinnappa K."/>
        </authorList>
    </citation>
    <scope>NUCLEOTIDE SEQUENCE [LARGE SCALE GENOMIC DNA]</scope>
    <source>
        <strain evidence="6 7">Hillstone_2</strain>
    </source>
</reference>
<keyword evidence="4 5" id="KW-0408">Iron</keyword>
<sequence>MALLQLLATTIVGAIGAQLIFSLLLTPLRSFPGPFLAKFTDLWRLYDVWTGRSEKTQTELHQKYGKAVRTGPNCVSISDPELIKVIYSSKDKWRKSEFYSVNDFVINGQTFSTTFGVRDEAAHSAMTRPVHKLYTTANVVRYEPLIDSAIDFFLSQLQTRFVDTKKPCPIDRWLHFVAWDTIAEMTFSRRFGFLEQGADIERLIYTGKVMHEYMSVIGQIPLLDKVFAKNPVKPIGPPAFGAAAEFSAKQLAVRKSGEDEHNPDRPDFLDEFLEIQKASEARDDEVITWMLSNVLAGSDTVAISLRAVVYYLAKNQDCQAKLQAELDGAGLETRPKFKEVSELPYLGAVIREATRLHPGVAMLLERTVPEGGLKLKDGRFIPAGTIVGINPRVIHREKETFGEDAEAFRPERWLKSKDEGEEAYQTRVKKMRDADLTFGFGKRACSGKNVAIVEMHKIIARLYRTFDVKLVDPKKEWKIQASWFYFQEGIDVYLSQR</sequence>
<dbReference type="PRINTS" id="PR00463">
    <property type="entry name" value="EP450I"/>
</dbReference>
<keyword evidence="6" id="KW-0503">Monooxygenase</keyword>
<dbReference type="GO" id="GO:0004497">
    <property type="term" value="F:monooxygenase activity"/>
    <property type="evidence" value="ECO:0007669"/>
    <property type="project" value="UniProtKB-KW"/>
</dbReference>
<dbReference type="CDD" id="cd11060">
    <property type="entry name" value="CYP57A1-like"/>
    <property type="match status" value="1"/>
</dbReference>
<keyword evidence="6" id="KW-0560">Oxidoreductase</keyword>
<dbReference type="GO" id="GO:0016705">
    <property type="term" value="F:oxidoreductase activity, acting on paired donors, with incorporation or reduction of molecular oxygen"/>
    <property type="evidence" value="ECO:0007669"/>
    <property type="project" value="InterPro"/>
</dbReference>
<comment type="cofactor">
    <cofactor evidence="1 5">
        <name>heme</name>
        <dbReference type="ChEBI" id="CHEBI:30413"/>
    </cofactor>
</comment>
<evidence type="ECO:0000313" key="7">
    <source>
        <dbReference type="Proteomes" id="UP000308133"/>
    </source>
</evidence>
<dbReference type="Gene3D" id="1.10.630.10">
    <property type="entry name" value="Cytochrome P450"/>
    <property type="match status" value="1"/>
</dbReference>
<dbReference type="Proteomes" id="UP000308133">
    <property type="component" value="Unassembled WGS sequence"/>
</dbReference>
<keyword evidence="3 5" id="KW-0479">Metal-binding</keyword>
<feature type="binding site" description="axial binding residue" evidence="5">
    <location>
        <position position="445"/>
    </location>
    <ligand>
        <name>heme</name>
        <dbReference type="ChEBI" id="CHEBI:30413"/>
    </ligand>
    <ligandPart>
        <name>Fe</name>
        <dbReference type="ChEBI" id="CHEBI:18248"/>
    </ligandPart>
</feature>
<evidence type="ECO:0000313" key="6">
    <source>
        <dbReference type="EMBL" id="TKX23807.1"/>
    </source>
</evidence>
<dbReference type="InterPro" id="IPR036396">
    <property type="entry name" value="Cyt_P450_sf"/>
</dbReference>
<organism evidence="6 7">
    <name type="scientific">Elsinoe australis</name>
    <dbReference type="NCBI Taxonomy" id="40998"/>
    <lineage>
        <taxon>Eukaryota</taxon>
        <taxon>Fungi</taxon>
        <taxon>Dikarya</taxon>
        <taxon>Ascomycota</taxon>
        <taxon>Pezizomycotina</taxon>
        <taxon>Dothideomycetes</taxon>
        <taxon>Dothideomycetidae</taxon>
        <taxon>Myriangiales</taxon>
        <taxon>Elsinoaceae</taxon>
        <taxon>Elsinoe</taxon>
    </lineage>
</organism>
<evidence type="ECO:0000256" key="3">
    <source>
        <dbReference type="ARBA" id="ARBA00022723"/>
    </source>
</evidence>
<evidence type="ECO:0000256" key="1">
    <source>
        <dbReference type="ARBA" id="ARBA00001971"/>
    </source>
</evidence>
<keyword evidence="5" id="KW-0349">Heme</keyword>
<dbReference type="GO" id="GO:0020037">
    <property type="term" value="F:heme binding"/>
    <property type="evidence" value="ECO:0007669"/>
    <property type="project" value="InterPro"/>
</dbReference>
<name>A0A4U7B8B8_9PEZI</name>
<dbReference type="SUPFAM" id="SSF48264">
    <property type="entry name" value="Cytochrome P450"/>
    <property type="match status" value="1"/>
</dbReference>
<dbReference type="Pfam" id="PF00067">
    <property type="entry name" value="p450"/>
    <property type="match status" value="1"/>
</dbReference>
<protein>
    <submittedName>
        <fullName evidence="6">Cytochrome P450 monooxygenase-like protein 22</fullName>
    </submittedName>
</protein>
<evidence type="ECO:0000256" key="5">
    <source>
        <dbReference type="PIRSR" id="PIRSR602401-1"/>
    </source>
</evidence>
<dbReference type="PANTHER" id="PTHR24305">
    <property type="entry name" value="CYTOCHROME P450"/>
    <property type="match status" value="1"/>
</dbReference>
<dbReference type="AlphaFoldDB" id="A0A4U7B8B8"/>
<dbReference type="InterPro" id="IPR002401">
    <property type="entry name" value="Cyt_P450_E_grp-I"/>
</dbReference>
<comment type="similarity">
    <text evidence="2">Belongs to the cytochrome P450 family.</text>
</comment>
<dbReference type="PANTHER" id="PTHR24305:SF232">
    <property type="entry name" value="P450, PUTATIVE (EUROFUNG)-RELATED"/>
    <property type="match status" value="1"/>
</dbReference>
<comment type="caution">
    <text evidence="6">The sequence shown here is derived from an EMBL/GenBank/DDBJ whole genome shotgun (WGS) entry which is preliminary data.</text>
</comment>